<reference evidence="2" key="1">
    <citation type="submission" date="2020-04" db="EMBL/GenBank/DDBJ databases">
        <title>Deep metagenomics examines the oral microbiome during advanced dental caries in children, revealing novel taxa and co-occurrences with host molecules.</title>
        <authorList>
            <person name="Baker J.L."/>
            <person name="Morton J.T."/>
            <person name="Dinis M."/>
            <person name="Alvarez R."/>
            <person name="Tran N.C."/>
            <person name="Knight R."/>
            <person name="Edlund A."/>
        </authorList>
    </citation>
    <scope>NUCLEOTIDE SEQUENCE</scope>
    <source>
        <strain evidence="2">JCVI_38_bin.5</strain>
    </source>
</reference>
<evidence type="ECO:0000313" key="3">
    <source>
        <dbReference type="Proteomes" id="UP000698335"/>
    </source>
</evidence>
<dbReference type="InterPro" id="IPR007712">
    <property type="entry name" value="RelE/ParE_toxin"/>
</dbReference>
<dbReference type="Gene3D" id="3.30.2310.20">
    <property type="entry name" value="RelE-like"/>
    <property type="match status" value="1"/>
</dbReference>
<proteinExistence type="predicted"/>
<dbReference type="InterPro" id="IPR035093">
    <property type="entry name" value="RelE/ParE_toxin_dom_sf"/>
</dbReference>
<evidence type="ECO:0000313" key="2">
    <source>
        <dbReference type="EMBL" id="MBF4807947.1"/>
    </source>
</evidence>
<organism evidence="2 3">
    <name type="scientific">Lancefieldella rimae</name>
    <dbReference type="NCBI Taxonomy" id="1383"/>
    <lineage>
        <taxon>Bacteria</taxon>
        <taxon>Bacillati</taxon>
        <taxon>Actinomycetota</taxon>
        <taxon>Coriobacteriia</taxon>
        <taxon>Coriobacteriales</taxon>
        <taxon>Atopobiaceae</taxon>
        <taxon>Lancefieldella</taxon>
    </lineage>
</organism>
<dbReference type="Pfam" id="PF05016">
    <property type="entry name" value="ParE_toxin"/>
    <property type="match status" value="1"/>
</dbReference>
<name>A0A930W3U7_9ACTN</name>
<dbReference type="Proteomes" id="UP000698335">
    <property type="component" value="Unassembled WGS sequence"/>
</dbReference>
<gene>
    <name evidence="2" type="ORF">HXK26_04555</name>
</gene>
<dbReference type="AlphaFoldDB" id="A0A930W3U7"/>
<dbReference type="EMBL" id="JABZGW010000176">
    <property type="protein sequence ID" value="MBF4807947.1"/>
    <property type="molecule type" value="Genomic_DNA"/>
</dbReference>
<protein>
    <submittedName>
        <fullName evidence="2">Type II toxin-antitoxin system RelE/ParE family toxin</fullName>
    </submittedName>
</protein>
<evidence type="ECO:0000256" key="1">
    <source>
        <dbReference type="ARBA" id="ARBA00022649"/>
    </source>
</evidence>
<accession>A0A930W3U7</accession>
<keyword evidence="1" id="KW-1277">Toxin-antitoxin system</keyword>
<comment type="caution">
    <text evidence="2">The sequence shown here is derived from an EMBL/GenBank/DDBJ whole genome shotgun (WGS) entry which is preliminary data.</text>
</comment>
<sequence>MVGHYVLLYKKEDSVIRIMRIFHGSQDYAKLFRKSTGGV</sequence>